<dbReference type="InterPro" id="IPR027417">
    <property type="entry name" value="P-loop_NTPase"/>
</dbReference>
<sequence length="340" mass="39487">MHQCMPWVSCWARYACISRLAQVRNHTPNGVPSGMITLLIVLLGNAFGLHHRGPAKFCWDDVFKPNAKVFHLHTPKVAGCSVVEDLSHFIGRKQIYSKETCFSQSLEGSFQDTVVMVRRPRDHVFAMYQHCHNFISGSFRWEMHIVRQFPGMEDHHVPRSFNKWVAEWQRSPRFGDHHMLLDKDFCYCPYNMQTSRLVCKESHPRAHSYCYEKPDLDEAMKNLKAATLLGVVEAYHESFCLFHAHFLRSLPDSCKCESPTWSSFSPSDHHHGYSYNQTIEDMPQETIEKVDEMTTEDMKLYKAAVKRFIDEIEKVEQHFGSRVLCNNQRQNLQQMAGLAG</sequence>
<proteinExistence type="predicted"/>
<evidence type="ECO:0000313" key="1">
    <source>
        <dbReference type="EMBL" id="CAK9098809.1"/>
    </source>
</evidence>
<dbReference type="Proteomes" id="UP001642484">
    <property type="component" value="Unassembled WGS sequence"/>
</dbReference>
<reference evidence="1 2" key="1">
    <citation type="submission" date="2024-02" db="EMBL/GenBank/DDBJ databases">
        <authorList>
            <person name="Chen Y."/>
            <person name="Shah S."/>
            <person name="Dougan E. K."/>
            <person name="Thang M."/>
            <person name="Chan C."/>
        </authorList>
    </citation>
    <scope>NUCLEOTIDE SEQUENCE [LARGE SCALE GENOMIC DNA]</scope>
</reference>
<keyword evidence="2" id="KW-1185">Reference proteome</keyword>
<gene>
    <name evidence="1" type="ORF">CCMP2556_LOCUS46792</name>
</gene>
<dbReference type="EMBL" id="CAXAMN010025873">
    <property type="protein sequence ID" value="CAK9098809.1"/>
    <property type="molecule type" value="Genomic_DNA"/>
</dbReference>
<organism evidence="1 2">
    <name type="scientific">Durusdinium trenchii</name>
    <dbReference type="NCBI Taxonomy" id="1381693"/>
    <lineage>
        <taxon>Eukaryota</taxon>
        <taxon>Sar</taxon>
        <taxon>Alveolata</taxon>
        <taxon>Dinophyceae</taxon>
        <taxon>Suessiales</taxon>
        <taxon>Symbiodiniaceae</taxon>
        <taxon>Durusdinium</taxon>
    </lineage>
</organism>
<dbReference type="Gene3D" id="3.40.50.300">
    <property type="entry name" value="P-loop containing nucleotide triphosphate hydrolases"/>
    <property type="match status" value="1"/>
</dbReference>
<protein>
    <recommendedName>
        <fullName evidence="3">Sulfotransferase</fullName>
    </recommendedName>
</protein>
<evidence type="ECO:0008006" key="3">
    <source>
        <dbReference type="Google" id="ProtNLM"/>
    </source>
</evidence>
<evidence type="ECO:0000313" key="2">
    <source>
        <dbReference type="Proteomes" id="UP001642484"/>
    </source>
</evidence>
<name>A0ABP0RFA8_9DINO</name>
<comment type="caution">
    <text evidence="1">The sequence shown here is derived from an EMBL/GenBank/DDBJ whole genome shotgun (WGS) entry which is preliminary data.</text>
</comment>
<accession>A0ABP0RFA8</accession>